<keyword evidence="3" id="KW-0732">Signal</keyword>
<keyword evidence="2" id="KW-0472">Membrane</keyword>
<feature type="compositionally biased region" description="Polar residues" evidence="1">
    <location>
        <begin position="50"/>
        <end position="73"/>
    </location>
</feature>
<evidence type="ECO:0000256" key="3">
    <source>
        <dbReference type="SAM" id="SignalP"/>
    </source>
</evidence>
<gene>
    <name evidence="4" type="ORF">VZT92_000192</name>
</gene>
<proteinExistence type="predicted"/>
<feature type="transmembrane region" description="Helical" evidence="2">
    <location>
        <begin position="281"/>
        <end position="302"/>
    </location>
</feature>
<feature type="region of interest" description="Disordered" evidence="1">
    <location>
        <begin position="50"/>
        <end position="95"/>
    </location>
</feature>
<organism evidence="4 5">
    <name type="scientific">Zoarces viviparus</name>
    <name type="common">Viviparous eelpout</name>
    <name type="synonym">Blennius viviparus</name>
    <dbReference type="NCBI Taxonomy" id="48416"/>
    <lineage>
        <taxon>Eukaryota</taxon>
        <taxon>Metazoa</taxon>
        <taxon>Chordata</taxon>
        <taxon>Craniata</taxon>
        <taxon>Vertebrata</taxon>
        <taxon>Euteleostomi</taxon>
        <taxon>Actinopterygii</taxon>
        <taxon>Neopterygii</taxon>
        <taxon>Teleostei</taxon>
        <taxon>Neoteleostei</taxon>
        <taxon>Acanthomorphata</taxon>
        <taxon>Eupercaria</taxon>
        <taxon>Perciformes</taxon>
        <taxon>Cottioidei</taxon>
        <taxon>Zoarcales</taxon>
        <taxon>Zoarcidae</taxon>
        <taxon>Zoarcinae</taxon>
        <taxon>Zoarces</taxon>
    </lineage>
</organism>
<dbReference type="AlphaFoldDB" id="A0AAW1G6E8"/>
<reference evidence="4 5" key="1">
    <citation type="journal article" date="2024" name="Genome Biol. Evol.">
        <title>Chromosome-level genome assembly of the viviparous eelpout Zoarces viviparus.</title>
        <authorList>
            <person name="Fuhrmann N."/>
            <person name="Brasseur M.V."/>
            <person name="Bakowski C.E."/>
            <person name="Podsiadlowski L."/>
            <person name="Prost S."/>
            <person name="Krehenwinkel H."/>
            <person name="Mayer C."/>
        </authorList>
    </citation>
    <scope>NUCLEOTIDE SEQUENCE [LARGE SCALE GENOMIC DNA]</scope>
    <source>
        <strain evidence="4">NO-MEL_2022_Ind0_liver</strain>
    </source>
</reference>
<dbReference type="Proteomes" id="UP001488805">
    <property type="component" value="Unassembled WGS sequence"/>
</dbReference>
<name>A0AAW1G6E8_ZOAVI</name>
<keyword evidence="5" id="KW-1185">Reference proteome</keyword>
<feature type="compositionally biased region" description="Low complexity" evidence="1">
    <location>
        <begin position="125"/>
        <end position="139"/>
    </location>
</feature>
<protein>
    <submittedName>
        <fullName evidence="4">Uncharacterized protein</fullName>
    </submittedName>
</protein>
<feature type="signal peptide" evidence="3">
    <location>
        <begin position="1"/>
        <end position="18"/>
    </location>
</feature>
<evidence type="ECO:0000313" key="4">
    <source>
        <dbReference type="EMBL" id="KAK9542318.1"/>
    </source>
</evidence>
<evidence type="ECO:0000256" key="1">
    <source>
        <dbReference type="SAM" id="MobiDB-lite"/>
    </source>
</evidence>
<sequence>MRTLLFVVILGLLAVVHSTPVNTVTQTPAKAEDEVFREALTDGFLVDNFLSTTSAPESPETNTTVQASQQPTSDSKESDAIEGSASEASDKSAAPVSLQFGTTTVPHALSSASTALPRDTDDSSSDSSTIQSPRSSSASVPNEAQPSVTTPDHISASQTTDPAVSTFDFLNSLSSGSGSGFESNDVYFTTTMSSSMTSSSETSTTSSTRQKKVTEFFARSEGSGSGSGSGEGPTLLGEVEIIPIQDKKGRMINVLNEVQPSKGNAEDTKAAIVNAGGTPGWMIIVGFIVGLAALVMLFVAIATRDKWNGPSRASQGEDKSNSSNQQRGLEMETFLPKDNPKENGHSSDYTVIPLEDLSEKHSSH</sequence>
<dbReference type="EMBL" id="JBCEZU010000001">
    <property type="protein sequence ID" value="KAK9542318.1"/>
    <property type="molecule type" value="Genomic_DNA"/>
</dbReference>
<evidence type="ECO:0000256" key="2">
    <source>
        <dbReference type="SAM" id="Phobius"/>
    </source>
</evidence>
<feature type="region of interest" description="Disordered" evidence="1">
    <location>
        <begin position="307"/>
        <end position="364"/>
    </location>
</feature>
<accession>A0AAW1G6E8</accession>
<comment type="caution">
    <text evidence="4">The sequence shown here is derived from an EMBL/GenBank/DDBJ whole genome shotgun (WGS) entry which is preliminary data.</text>
</comment>
<keyword evidence="2" id="KW-1133">Transmembrane helix</keyword>
<keyword evidence="2" id="KW-0812">Transmembrane</keyword>
<evidence type="ECO:0000313" key="5">
    <source>
        <dbReference type="Proteomes" id="UP001488805"/>
    </source>
</evidence>
<feature type="region of interest" description="Disordered" evidence="1">
    <location>
        <begin position="109"/>
        <end position="160"/>
    </location>
</feature>
<feature type="chain" id="PRO_5043676784" evidence="3">
    <location>
        <begin position="19"/>
        <end position="364"/>
    </location>
</feature>
<feature type="compositionally biased region" description="Polar residues" evidence="1">
    <location>
        <begin position="140"/>
        <end position="160"/>
    </location>
</feature>